<proteinExistence type="predicted"/>
<accession>A0A0F9WF28</accession>
<evidence type="ECO:0000313" key="1">
    <source>
        <dbReference type="EMBL" id="KKN76878.1"/>
    </source>
</evidence>
<dbReference type="EMBL" id="LAZR01000287">
    <property type="protein sequence ID" value="KKN76878.1"/>
    <property type="molecule type" value="Genomic_DNA"/>
</dbReference>
<reference evidence="1" key="1">
    <citation type="journal article" date="2015" name="Nature">
        <title>Complex archaea that bridge the gap between prokaryotes and eukaryotes.</title>
        <authorList>
            <person name="Spang A."/>
            <person name="Saw J.H."/>
            <person name="Jorgensen S.L."/>
            <person name="Zaremba-Niedzwiedzka K."/>
            <person name="Martijn J."/>
            <person name="Lind A.E."/>
            <person name="van Eijk R."/>
            <person name="Schleper C."/>
            <person name="Guy L."/>
            <person name="Ettema T.J."/>
        </authorList>
    </citation>
    <scope>NUCLEOTIDE SEQUENCE</scope>
</reference>
<comment type="caution">
    <text evidence="1">The sequence shown here is derived from an EMBL/GenBank/DDBJ whole genome shotgun (WGS) entry which is preliminary data.</text>
</comment>
<protein>
    <submittedName>
        <fullName evidence="1">Uncharacterized protein</fullName>
    </submittedName>
</protein>
<name>A0A0F9WF28_9ZZZZ</name>
<dbReference type="InterPro" id="IPR008822">
    <property type="entry name" value="Endonuclease_RusA-like"/>
</dbReference>
<gene>
    <name evidence="1" type="ORF">LCGC14_0365290</name>
</gene>
<dbReference type="GO" id="GO:0000287">
    <property type="term" value="F:magnesium ion binding"/>
    <property type="evidence" value="ECO:0007669"/>
    <property type="project" value="InterPro"/>
</dbReference>
<dbReference type="Gene3D" id="3.30.1330.70">
    <property type="entry name" value="Holliday junction resolvase RusA"/>
    <property type="match status" value="1"/>
</dbReference>
<dbReference type="AlphaFoldDB" id="A0A0F9WF28"/>
<dbReference type="SUPFAM" id="SSF103084">
    <property type="entry name" value="Holliday junction resolvase RusA"/>
    <property type="match status" value="1"/>
</dbReference>
<sequence>MTPYKNGKRRKFDLDNGLKLAMDALAGIIWADDNQVDYALVYRQETDTPSTNVEVELI</sequence>
<dbReference type="GO" id="GO:0006310">
    <property type="term" value="P:DNA recombination"/>
    <property type="evidence" value="ECO:0007669"/>
    <property type="project" value="InterPro"/>
</dbReference>
<dbReference type="GO" id="GO:0006281">
    <property type="term" value="P:DNA repair"/>
    <property type="evidence" value="ECO:0007669"/>
    <property type="project" value="InterPro"/>
</dbReference>
<dbReference type="InterPro" id="IPR036614">
    <property type="entry name" value="RusA-like_sf"/>
</dbReference>
<dbReference type="Pfam" id="PF05866">
    <property type="entry name" value="RusA"/>
    <property type="match status" value="1"/>
</dbReference>
<organism evidence="1">
    <name type="scientific">marine sediment metagenome</name>
    <dbReference type="NCBI Taxonomy" id="412755"/>
    <lineage>
        <taxon>unclassified sequences</taxon>
        <taxon>metagenomes</taxon>
        <taxon>ecological metagenomes</taxon>
    </lineage>
</organism>